<keyword evidence="7 9" id="KW-0862">Zinc</keyword>
<keyword evidence="3 9" id="KW-0808">Transferase</keyword>
<dbReference type="InterPro" id="IPR045103">
    <property type="entry name" value="RNF5/RNF185-like"/>
</dbReference>
<evidence type="ECO:0000313" key="13">
    <source>
        <dbReference type="RefSeq" id="XP_048129638.1"/>
    </source>
</evidence>
<evidence type="ECO:0000259" key="11">
    <source>
        <dbReference type="PROSITE" id="PS50089"/>
    </source>
</evidence>
<reference evidence="12" key="1">
    <citation type="submission" date="2025-05" db="UniProtKB">
        <authorList>
            <consortium name="RefSeq"/>
        </authorList>
    </citation>
    <scope>NUCLEOTIDE SEQUENCE [LARGE SCALE GENOMIC DNA]</scope>
</reference>
<evidence type="ECO:0000313" key="12">
    <source>
        <dbReference type="Proteomes" id="UP000827889"/>
    </source>
</evidence>
<keyword evidence="9" id="KW-0472">Membrane</keyword>
<dbReference type="SUPFAM" id="SSF57850">
    <property type="entry name" value="RING/U-box"/>
    <property type="match status" value="1"/>
</dbReference>
<dbReference type="PROSITE" id="PS50089">
    <property type="entry name" value="ZF_RING_2"/>
    <property type="match status" value="1"/>
</dbReference>
<feature type="domain" description="RING-type" evidence="11">
    <location>
        <begin position="47"/>
        <end position="103"/>
    </location>
</feature>
<keyword evidence="9" id="KW-0256">Endoplasmic reticulum</keyword>
<dbReference type="InterPro" id="IPR013083">
    <property type="entry name" value="Znf_RING/FYVE/PHD"/>
</dbReference>
<accession>A0ABM3GZ53</accession>
<comment type="pathway">
    <text evidence="2 9">Protein modification; protein ubiquitination.</text>
</comment>
<evidence type="ECO:0000256" key="6">
    <source>
        <dbReference type="ARBA" id="ARBA00022786"/>
    </source>
</evidence>
<evidence type="ECO:0000256" key="2">
    <source>
        <dbReference type="ARBA" id="ARBA00004906"/>
    </source>
</evidence>
<comment type="function">
    <text evidence="9">E3 ubiquitin-protein ligase.</text>
</comment>
<dbReference type="Gene3D" id="3.30.40.10">
    <property type="entry name" value="Zinc/RING finger domain, C3HC4 (zinc finger)"/>
    <property type="match status" value="1"/>
</dbReference>
<comment type="catalytic activity">
    <reaction evidence="1 9">
        <text>S-ubiquitinyl-[E2 ubiquitin-conjugating enzyme]-L-cysteine + [acceptor protein]-L-lysine = [E2 ubiquitin-conjugating enzyme]-L-cysteine + N(6)-ubiquitinyl-[acceptor protein]-L-lysine.</text>
        <dbReference type="EC" id="2.3.2.27"/>
    </reaction>
</comment>
<comment type="subcellular location">
    <subcellularLocation>
        <location evidence="9">Endoplasmic reticulum membrane</location>
        <topology evidence="9">Single-pass type IV membrane protein</topology>
    </subcellularLocation>
</comment>
<feature type="region of interest" description="Disordered" evidence="10">
    <location>
        <begin position="116"/>
        <end position="143"/>
    </location>
</feature>
<sequence>MVVAGQNVSEAALSLECGGDVPSGKLNLLSENGTVDDDAHVDGCFDCNICFDSASDPVVTLYGHLYSLVECHLYCWPCLYRWLDARSSSGEPDQRHQTCPICKADISHSTLIPLYGRGSSSSSSECDSKKPGSDIPIPRRPPSPDALSLNSSNAYCPSRQQRCSNPSLSHSQLSQEQLMTSFSSNAGMFGEMVYARMFGCSDMSLSNYPPAYSYPGVANNGRRVRRQEMKLDRSFNRLSVFLFCCMVFCLLLF</sequence>
<keyword evidence="12" id="KW-1185">Reference proteome</keyword>
<dbReference type="InterPro" id="IPR018957">
    <property type="entry name" value="Znf_C3HC4_RING-type"/>
</dbReference>
<evidence type="ECO:0000256" key="3">
    <source>
        <dbReference type="ARBA" id="ARBA00022679"/>
    </source>
</evidence>
<keyword evidence="9" id="KW-0812">Transmembrane</keyword>
<evidence type="ECO:0000256" key="9">
    <source>
        <dbReference type="RuleBase" id="RU369090"/>
    </source>
</evidence>
<dbReference type="PANTHER" id="PTHR12313">
    <property type="entry name" value="E3 UBIQUITIN-PROTEIN LIGASE RNF5-RELATED"/>
    <property type="match status" value="1"/>
</dbReference>
<dbReference type="Proteomes" id="UP000827889">
    <property type="component" value="Chromosome 2"/>
</dbReference>
<protein>
    <recommendedName>
        <fullName evidence="9">E3 ubiquitin-protein ligase RMA</fullName>
        <ecNumber evidence="9">2.3.2.27</ecNumber>
    </recommendedName>
    <alternativeName>
        <fullName evidence="9">Protein RING membrane-anchor</fullName>
    </alternativeName>
    <alternativeName>
        <fullName evidence="9">RING-type E3 ubiquitin transferase RMA</fullName>
    </alternativeName>
</protein>
<evidence type="ECO:0000256" key="5">
    <source>
        <dbReference type="ARBA" id="ARBA00022771"/>
    </source>
</evidence>
<evidence type="ECO:0000256" key="7">
    <source>
        <dbReference type="ARBA" id="ARBA00022833"/>
    </source>
</evidence>
<organism evidence="12 13">
    <name type="scientific">Rhodamnia argentea</name>
    <dbReference type="NCBI Taxonomy" id="178133"/>
    <lineage>
        <taxon>Eukaryota</taxon>
        <taxon>Viridiplantae</taxon>
        <taxon>Streptophyta</taxon>
        <taxon>Embryophyta</taxon>
        <taxon>Tracheophyta</taxon>
        <taxon>Spermatophyta</taxon>
        <taxon>Magnoliopsida</taxon>
        <taxon>eudicotyledons</taxon>
        <taxon>Gunneridae</taxon>
        <taxon>Pentapetalae</taxon>
        <taxon>rosids</taxon>
        <taxon>malvids</taxon>
        <taxon>Myrtales</taxon>
        <taxon>Myrtaceae</taxon>
        <taxon>Myrtoideae</taxon>
        <taxon>Myrteae</taxon>
        <taxon>Australasian group</taxon>
        <taxon>Rhodamnia</taxon>
    </lineage>
</organism>
<proteinExistence type="predicted"/>
<evidence type="ECO:0000256" key="8">
    <source>
        <dbReference type="PROSITE-ProRule" id="PRU00175"/>
    </source>
</evidence>
<comment type="domain">
    <text evidence="9">The RING-type zinc finger domain is responsible for E3 ligase activity.</text>
</comment>
<name>A0ABM3GZ53_9MYRT</name>
<keyword evidence="6 9" id="KW-0833">Ubl conjugation pathway</keyword>
<keyword evidence="4 9" id="KW-0479">Metal-binding</keyword>
<dbReference type="RefSeq" id="XP_048129638.1">
    <property type="nucleotide sequence ID" value="XM_048273681.1"/>
</dbReference>
<keyword evidence="5 8" id="KW-0863">Zinc-finger</keyword>
<dbReference type="Pfam" id="PF00097">
    <property type="entry name" value="zf-C3HC4"/>
    <property type="match status" value="1"/>
</dbReference>
<evidence type="ECO:0000256" key="1">
    <source>
        <dbReference type="ARBA" id="ARBA00000900"/>
    </source>
</evidence>
<feature type="transmembrane region" description="Helical" evidence="9">
    <location>
        <begin position="235"/>
        <end position="252"/>
    </location>
</feature>
<reference evidence="13" key="2">
    <citation type="submission" date="2025-08" db="UniProtKB">
        <authorList>
            <consortium name="RefSeq"/>
        </authorList>
    </citation>
    <scope>IDENTIFICATION</scope>
    <source>
        <tissue evidence="13">Leaf</tissue>
    </source>
</reference>
<gene>
    <name evidence="13" type="primary">LOC115729025</name>
</gene>
<dbReference type="InterPro" id="IPR001841">
    <property type="entry name" value="Znf_RING"/>
</dbReference>
<evidence type="ECO:0000256" key="4">
    <source>
        <dbReference type="ARBA" id="ARBA00022723"/>
    </source>
</evidence>
<evidence type="ECO:0000256" key="10">
    <source>
        <dbReference type="SAM" id="MobiDB-lite"/>
    </source>
</evidence>
<dbReference type="GeneID" id="115729025"/>
<dbReference type="EC" id="2.3.2.27" evidence="9"/>
<keyword evidence="9" id="KW-1133">Transmembrane helix</keyword>